<dbReference type="STRING" id="1095776.SAMN04515672_1283"/>
<feature type="compositionally biased region" description="Basic and acidic residues" evidence="6">
    <location>
        <begin position="433"/>
        <end position="449"/>
    </location>
</feature>
<feature type="compositionally biased region" description="Acidic residues" evidence="6">
    <location>
        <begin position="343"/>
        <end position="365"/>
    </location>
</feature>
<reference evidence="9" key="1">
    <citation type="submission" date="2016-10" db="EMBL/GenBank/DDBJ databases">
        <authorList>
            <person name="Varghese N."/>
            <person name="Submissions S."/>
        </authorList>
    </citation>
    <scope>NUCLEOTIDE SEQUENCE [LARGE SCALE GENOMIC DNA]</scope>
    <source>
        <strain evidence="9">B4,CECT 8067,JCM 17497</strain>
    </source>
</reference>
<sequence length="449" mass="47085">MTDRSSRPEWLSERTGLTLLALVSAILATLILLPYLQYILLGVVLAYILMPAQRRLERSVGSMTAALTLVVVAILAILLPMLYVLAVALREALELLTAVQEGSLGMADVERRLEVIGQPDDLIELFETYQEPIGTAAQGLATSGIELVSGLPGLLIGLTVTVFVLFALLRDGDRLVAWIRHVLPIDDDIQRELLADLDQLMWASVVGNVVVAAIQAVALGIGLAVLGVPAVVLLTVMTFVLALLPLIGAFGVWVPVSLYLLVAGDIVGAVALVVYGSIVSASDTYLRPALIGRTSALNSAIIVVGIFGGIVVFGAVGLFVGPVVLGGAKVTLDAFARERAAETDAEPGLEDDEETEDPAVDTEEETGIRTDADEGLNERGDGAREVPADTGDGSSVETSDESPDVTSDESPDVTSDESTTSTDSSGGAGVDAEVDRPVERDGDSTDTDR</sequence>
<dbReference type="GO" id="GO:0016020">
    <property type="term" value="C:membrane"/>
    <property type="evidence" value="ECO:0007669"/>
    <property type="project" value="UniProtKB-SubCell"/>
</dbReference>
<dbReference type="Proteomes" id="UP000198882">
    <property type="component" value="Unassembled WGS sequence"/>
</dbReference>
<dbReference type="AlphaFoldDB" id="A0A1G8VD72"/>
<keyword evidence="3 7" id="KW-0812">Transmembrane</keyword>
<name>A0A1G8VD72_9EURY</name>
<accession>A0A1G8VD72</accession>
<dbReference type="EMBL" id="FNFE01000001">
    <property type="protein sequence ID" value="SDJ63899.1"/>
    <property type="molecule type" value="Genomic_DNA"/>
</dbReference>
<feature type="compositionally biased region" description="Low complexity" evidence="6">
    <location>
        <begin position="416"/>
        <end position="425"/>
    </location>
</feature>
<evidence type="ECO:0000256" key="4">
    <source>
        <dbReference type="ARBA" id="ARBA00022989"/>
    </source>
</evidence>
<feature type="transmembrane region" description="Helical" evidence="7">
    <location>
        <begin position="200"/>
        <end position="225"/>
    </location>
</feature>
<feature type="compositionally biased region" description="Basic and acidic residues" evidence="6">
    <location>
        <begin position="366"/>
        <end position="387"/>
    </location>
</feature>
<dbReference type="OrthoDB" id="137390at2157"/>
<dbReference type="PANTHER" id="PTHR21716">
    <property type="entry name" value="TRANSMEMBRANE PROTEIN"/>
    <property type="match status" value="1"/>
</dbReference>
<protein>
    <submittedName>
        <fullName evidence="8">Predicted PurR-regulated permease PerM</fullName>
    </submittedName>
</protein>
<proteinExistence type="inferred from homology"/>
<dbReference type="RefSeq" id="WP_090303709.1">
    <property type="nucleotide sequence ID" value="NZ_FNFE01000001.1"/>
</dbReference>
<gene>
    <name evidence="8" type="ORF">SAMN04515672_1283</name>
</gene>
<feature type="transmembrane region" description="Helical" evidence="7">
    <location>
        <begin position="20"/>
        <end position="48"/>
    </location>
</feature>
<feature type="compositionally biased region" description="Acidic residues" evidence="6">
    <location>
        <begin position="398"/>
        <end position="415"/>
    </location>
</feature>
<evidence type="ECO:0000256" key="3">
    <source>
        <dbReference type="ARBA" id="ARBA00022692"/>
    </source>
</evidence>
<evidence type="ECO:0000256" key="7">
    <source>
        <dbReference type="SAM" id="Phobius"/>
    </source>
</evidence>
<dbReference type="Pfam" id="PF01594">
    <property type="entry name" value="AI-2E_transport"/>
    <property type="match status" value="1"/>
</dbReference>
<comment type="similarity">
    <text evidence="2">Belongs to the autoinducer-2 exporter (AI-2E) (TC 2.A.86) family.</text>
</comment>
<evidence type="ECO:0000256" key="6">
    <source>
        <dbReference type="SAM" id="MobiDB-lite"/>
    </source>
</evidence>
<keyword evidence="9" id="KW-1185">Reference proteome</keyword>
<evidence type="ECO:0000256" key="5">
    <source>
        <dbReference type="ARBA" id="ARBA00023136"/>
    </source>
</evidence>
<comment type="subcellular location">
    <subcellularLocation>
        <location evidence="1">Membrane</location>
        <topology evidence="1">Multi-pass membrane protein</topology>
    </subcellularLocation>
</comment>
<feature type="transmembrane region" description="Helical" evidence="7">
    <location>
        <begin position="231"/>
        <end position="253"/>
    </location>
</feature>
<evidence type="ECO:0000256" key="1">
    <source>
        <dbReference type="ARBA" id="ARBA00004141"/>
    </source>
</evidence>
<evidence type="ECO:0000313" key="9">
    <source>
        <dbReference type="Proteomes" id="UP000198882"/>
    </source>
</evidence>
<organism evidence="8 9">
    <name type="scientific">Natronorubrum texcoconense</name>
    <dbReference type="NCBI Taxonomy" id="1095776"/>
    <lineage>
        <taxon>Archaea</taxon>
        <taxon>Methanobacteriati</taxon>
        <taxon>Methanobacteriota</taxon>
        <taxon>Stenosarchaea group</taxon>
        <taxon>Halobacteria</taxon>
        <taxon>Halobacteriales</taxon>
        <taxon>Natrialbaceae</taxon>
        <taxon>Natronorubrum</taxon>
    </lineage>
</organism>
<keyword evidence="5 7" id="KW-0472">Membrane</keyword>
<dbReference type="InterPro" id="IPR002549">
    <property type="entry name" value="AI-2E-like"/>
</dbReference>
<evidence type="ECO:0000313" key="8">
    <source>
        <dbReference type="EMBL" id="SDJ63899.1"/>
    </source>
</evidence>
<evidence type="ECO:0000256" key="2">
    <source>
        <dbReference type="ARBA" id="ARBA00009773"/>
    </source>
</evidence>
<feature type="region of interest" description="Disordered" evidence="6">
    <location>
        <begin position="341"/>
        <end position="449"/>
    </location>
</feature>
<keyword evidence="4 7" id="KW-1133">Transmembrane helix</keyword>
<feature type="transmembrane region" description="Helical" evidence="7">
    <location>
        <begin position="299"/>
        <end position="325"/>
    </location>
</feature>
<feature type="transmembrane region" description="Helical" evidence="7">
    <location>
        <begin position="258"/>
        <end position="279"/>
    </location>
</feature>
<dbReference type="PANTHER" id="PTHR21716:SF4">
    <property type="entry name" value="TRANSMEMBRANE PROTEIN 245"/>
    <property type="match status" value="1"/>
</dbReference>
<feature type="transmembrane region" description="Helical" evidence="7">
    <location>
        <begin position="150"/>
        <end position="169"/>
    </location>
</feature>
<feature type="transmembrane region" description="Helical" evidence="7">
    <location>
        <begin position="60"/>
        <end position="86"/>
    </location>
</feature>